<comment type="caution">
    <text evidence="1">The sequence shown here is derived from an EMBL/GenBank/DDBJ whole genome shotgun (WGS) entry which is preliminary data.</text>
</comment>
<accession>A0ABV3TE92</accession>
<gene>
    <name evidence="1" type="ORF">V6X73_09435</name>
</gene>
<keyword evidence="2" id="KW-1185">Reference proteome</keyword>
<sequence>MFNSRKDLDAAPAEQREKFLGLLAASINKWSWDGAEWVLEQNTTEIEKFGFTLDDFPEAAVPDKPDYNPDERALQQARESASLSRADFKLGLLEMGELDNVQALMDDPATDPRIKIMWEDSGRFERMHPDLLSLAQVMGYTEDQIDDIFGINS</sequence>
<dbReference type="EMBL" id="JBAKFM010000005">
    <property type="protein sequence ID" value="MEX0469948.1"/>
    <property type="molecule type" value="Genomic_DNA"/>
</dbReference>
<protein>
    <submittedName>
        <fullName evidence="1">Uncharacterized protein</fullName>
    </submittedName>
</protein>
<evidence type="ECO:0000313" key="2">
    <source>
        <dbReference type="Proteomes" id="UP001556709"/>
    </source>
</evidence>
<organism evidence="1 2">
    <name type="scientific">Spiribacter pallidus</name>
    <dbReference type="NCBI Taxonomy" id="1987936"/>
    <lineage>
        <taxon>Bacteria</taxon>
        <taxon>Pseudomonadati</taxon>
        <taxon>Pseudomonadota</taxon>
        <taxon>Gammaproteobacteria</taxon>
        <taxon>Chromatiales</taxon>
        <taxon>Ectothiorhodospiraceae</taxon>
        <taxon>Spiribacter</taxon>
    </lineage>
</organism>
<evidence type="ECO:0000313" key="1">
    <source>
        <dbReference type="EMBL" id="MEX0469948.1"/>
    </source>
</evidence>
<dbReference type="Proteomes" id="UP001556709">
    <property type="component" value="Unassembled WGS sequence"/>
</dbReference>
<dbReference type="RefSeq" id="WP_367991184.1">
    <property type="nucleotide sequence ID" value="NZ_JBAKFM010000005.1"/>
</dbReference>
<name>A0ABV3TE92_9GAMM</name>
<reference evidence="1 2" key="1">
    <citation type="submission" date="2024-02" db="EMBL/GenBank/DDBJ databases">
        <title>New especies of Spiribacter isolated from saline water.</title>
        <authorList>
            <person name="Leon M.J."/>
            <person name="De La Haba R."/>
            <person name="Sanchez-Porro C."/>
            <person name="Ventosa A."/>
        </authorList>
    </citation>
    <scope>NUCLEOTIDE SEQUENCE [LARGE SCALE GENOMIC DNA]</scope>
    <source>
        <strain evidence="2">ag22IC6-390</strain>
    </source>
</reference>
<proteinExistence type="predicted"/>